<dbReference type="Proteomes" id="UP000216035">
    <property type="component" value="Unassembled WGS sequence"/>
</dbReference>
<dbReference type="InterPro" id="IPR011042">
    <property type="entry name" value="6-blade_b-propeller_TolB-like"/>
</dbReference>
<evidence type="ECO:0000256" key="4">
    <source>
        <dbReference type="PROSITE-ProRule" id="PRU00339"/>
    </source>
</evidence>
<dbReference type="InterPro" id="IPR006665">
    <property type="entry name" value="OmpA-like"/>
</dbReference>
<feature type="repeat" description="TPR" evidence="4">
    <location>
        <begin position="58"/>
        <end position="91"/>
    </location>
</feature>
<dbReference type="InterPro" id="IPR011659">
    <property type="entry name" value="WD40"/>
</dbReference>
<dbReference type="InterPro" id="IPR036737">
    <property type="entry name" value="OmpA-like_sf"/>
</dbReference>
<proteinExistence type="predicted"/>
<organism evidence="8 9">
    <name type="scientific">Flavobacterium aurantiibacter</name>
    <dbReference type="NCBI Taxonomy" id="2023067"/>
    <lineage>
        <taxon>Bacteria</taxon>
        <taxon>Pseudomonadati</taxon>
        <taxon>Bacteroidota</taxon>
        <taxon>Flavobacteriia</taxon>
        <taxon>Flavobacteriales</taxon>
        <taxon>Flavobacteriaceae</taxon>
        <taxon>Flavobacterium</taxon>
    </lineage>
</organism>
<dbReference type="PROSITE" id="PS50005">
    <property type="entry name" value="TPR"/>
    <property type="match status" value="1"/>
</dbReference>
<evidence type="ECO:0000256" key="6">
    <source>
        <dbReference type="SAM" id="SignalP"/>
    </source>
</evidence>
<dbReference type="InterPro" id="IPR050330">
    <property type="entry name" value="Bact_OuterMem_StrucFunc"/>
</dbReference>
<dbReference type="PRINTS" id="PR01021">
    <property type="entry name" value="OMPADOMAIN"/>
</dbReference>
<dbReference type="InterPro" id="IPR008969">
    <property type="entry name" value="CarboxyPept-like_regulatory"/>
</dbReference>
<gene>
    <name evidence="8" type="ORF">CHX27_06555</name>
</gene>
<keyword evidence="9" id="KW-1185">Reference proteome</keyword>
<evidence type="ECO:0000256" key="3">
    <source>
        <dbReference type="ARBA" id="ARBA00023237"/>
    </source>
</evidence>
<dbReference type="InterPro" id="IPR019734">
    <property type="entry name" value="TPR_rpt"/>
</dbReference>
<comment type="subcellular location">
    <subcellularLocation>
        <location evidence="1">Cell outer membrane</location>
    </subcellularLocation>
</comment>
<keyword evidence="6" id="KW-0732">Signal</keyword>
<keyword evidence="2 5" id="KW-0472">Membrane</keyword>
<dbReference type="PANTHER" id="PTHR30329">
    <property type="entry name" value="STATOR ELEMENT OF FLAGELLAR MOTOR COMPLEX"/>
    <property type="match status" value="1"/>
</dbReference>
<reference evidence="8 9" key="1">
    <citation type="submission" date="2017-07" db="EMBL/GenBank/DDBJ databases">
        <title>Flavobacterium cyanobacteriorum sp. nov., isolated from cyanobacterial aggregates in a eutrophic lake.</title>
        <authorList>
            <person name="Cai H."/>
        </authorList>
    </citation>
    <scope>NUCLEOTIDE SEQUENCE [LARGE SCALE GENOMIC DNA]</scope>
    <source>
        <strain evidence="8 9">TH167</strain>
    </source>
</reference>
<dbReference type="PROSITE" id="PS51123">
    <property type="entry name" value="OMPA_2"/>
    <property type="match status" value="1"/>
</dbReference>
<evidence type="ECO:0000313" key="9">
    <source>
        <dbReference type="Proteomes" id="UP000216035"/>
    </source>
</evidence>
<dbReference type="OrthoDB" id="9809364at2"/>
<dbReference type="PANTHER" id="PTHR30329:SF21">
    <property type="entry name" value="LIPOPROTEIN YIAD-RELATED"/>
    <property type="match status" value="1"/>
</dbReference>
<keyword evidence="8" id="KW-0969">Cilium</keyword>
<dbReference type="Gene3D" id="2.120.10.30">
    <property type="entry name" value="TolB, C-terminal domain"/>
    <property type="match status" value="1"/>
</dbReference>
<dbReference type="SUPFAM" id="SSF49464">
    <property type="entry name" value="Carboxypeptidase regulatory domain-like"/>
    <property type="match status" value="1"/>
</dbReference>
<dbReference type="EMBL" id="NOXX01000185">
    <property type="protein sequence ID" value="OYQ45210.1"/>
    <property type="molecule type" value="Genomic_DNA"/>
</dbReference>
<sequence length="652" mass="73961">MSNKIKVVLILLLSCLTTGASFAQKKSLEKADKKYSRFAYVDAIEILEKVAKKGYKDEKMFLKLGNAYFFNAEYDKAEAVYRELFALNSEQNEQVIYRYALSLKSVGKYEEADKYLEKFNAIASADKRASLFNDNRDYLEVIKMNSKRYYVEDAGINSVYSDYGSSMNGDKLVFATARDTGGLSKKKFKWNNKYFTNLFSSDVKEDFDAPLGNPKRYGKKLNSKFHEASAVFTKDGTTMYFTRNNYLNGQIRRNDSKDVLLKIYRAKWINGTWSNVIELPFDSDEYSCAHPALSPDEKTMYFASDMPGSFGASDLYKVAINPDGSFGTPVNLGSKINTPGRETFPFVSTEGELYFASDGHPGLGGLDIFVTKFKTDGTFGSVQNLGTPLNSRKDDFGFYMNPVGRTGFFTSNRESGKGFDDIYKFTELKKLNCEQVLEGILRDVDTNEPVVDAQLTLFSADMDKIATITTNKEGFYSFGTVDCDTKLFVRADKVDYETTEIPINTPKLTGNTYIPLTLKKRLVKIEQGTDLAERDVLDIPTIYFDLDKSFIRKDAAFELEKVLAVMNQYPKMKIDVRSHTDSRQTKEYNQRLSERRAKSTIAWLVRNGISPDRITGRGYGETQLVNRCADGVKCSEAEHQMNRRSQFIVVEF</sequence>
<feature type="signal peptide" evidence="6">
    <location>
        <begin position="1"/>
        <end position="23"/>
    </location>
</feature>
<protein>
    <submittedName>
        <fullName evidence="8">Flagellar motor protein MotB</fullName>
    </submittedName>
</protein>
<name>A0A255ZWR1_9FLAO</name>
<dbReference type="InterPro" id="IPR011990">
    <property type="entry name" value="TPR-like_helical_dom_sf"/>
</dbReference>
<keyword evidence="8" id="KW-0966">Cell projection</keyword>
<dbReference type="SUPFAM" id="SSF82171">
    <property type="entry name" value="DPP6 N-terminal domain-like"/>
    <property type="match status" value="1"/>
</dbReference>
<dbReference type="SUPFAM" id="SSF48452">
    <property type="entry name" value="TPR-like"/>
    <property type="match status" value="1"/>
</dbReference>
<dbReference type="InterPro" id="IPR006664">
    <property type="entry name" value="OMP_bac"/>
</dbReference>
<keyword evidence="3" id="KW-0998">Cell outer membrane</keyword>
<dbReference type="SUPFAM" id="SSF103088">
    <property type="entry name" value="OmpA-like"/>
    <property type="match status" value="1"/>
</dbReference>
<dbReference type="Gene3D" id="1.25.40.10">
    <property type="entry name" value="Tetratricopeptide repeat domain"/>
    <property type="match status" value="1"/>
</dbReference>
<dbReference type="GO" id="GO:0009279">
    <property type="term" value="C:cell outer membrane"/>
    <property type="evidence" value="ECO:0007669"/>
    <property type="project" value="UniProtKB-SubCell"/>
</dbReference>
<evidence type="ECO:0000256" key="5">
    <source>
        <dbReference type="PROSITE-ProRule" id="PRU00473"/>
    </source>
</evidence>
<feature type="domain" description="OmpA-like" evidence="7">
    <location>
        <begin position="531"/>
        <end position="652"/>
    </location>
</feature>
<evidence type="ECO:0000259" key="7">
    <source>
        <dbReference type="PROSITE" id="PS51123"/>
    </source>
</evidence>
<dbReference type="CDD" id="cd07185">
    <property type="entry name" value="OmpA_C-like"/>
    <property type="match status" value="1"/>
</dbReference>
<feature type="chain" id="PRO_5013304880" evidence="6">
    <location>
        <begin position="24"/>
        <end position="652"/>
    </location>
</feature>
<dbReference type="Pfam" id="PF07676">
    <property type="entry name" value="PD40"/>
    <property type="match status" value="3"/>
</dbReference>
<evidence type="ECO:0000313" key="8">
    <source>
        <dbReference type="EMBL" id="OYQ45210.1"/>
    </source>
</evidence>
<evidence type="ECO:0000256" key="2">
    <source>
        <dbReference type="ARBA" id="ARBA00023136"/>
    </source>
</evidence>
<dbReference type="Pfam" id="PF00691">
    <property type="entry name" value="OmpA"/>
    <property type="match status" value="1"/>
</dbReference>
<evidence type="ECO:0000256" key="1">
    <source>
        <dbReference type="ARBA" id="ARBA00004442"/>
    </source>
</evidence>
<keyword evidence="8" id="KW-0282">Flagellum</keyword>
<accession>A0A255ZWR1</accession>
<comment type="caution">
    <text evidence="8">The sequence shown here is derived from an EMBL/GenBank/DDBJ whole genome shotgun (WGS) entry which is preliminary data.</text>
</comment>
<dbReference type="Gene3D" id="3.30.1330.60">
    <property type="entry name" value="OmpA-like domain"/>
    <property type="match status" value="1"/>
</dbReference>
<keyword evidence="4" id="KW-0802">TPR repeat</keyword>
<dbReference type="AlphaFoldDB" id="A0A255ZWR1"/>